<gene>
    <name evidence="1" type="ORF">F3D71_19455</name>
</gene>
<dbReference type="FunFam" id="2.130.10.10:FF:000891">
    <property type="entry name" value="Two-component system sensor histidine kinase/response regulator, hybrid (One-component system)"/>
    <property type="match status" value="1"/>
</dbReference>
<sequence>MKTKYAVLSSLFFIIQLIGVLPLRAEHYYFKQISLKEGLPSNVRCILRDEQGFVWIGTKSGLGKFDGHELKRYKHQANDPNSLLHNLIYQIAEDKQHNIWVLTEKGIARYQQQSNDFTFPTDEDGKNITAYSFCLVPDGILFGGKDRIYKYSYDDSSLRLLQYFNANSFKINAISMWDSKTLFCCSRWTGIYLVDLHTGEHRRPPFDCGPEITTM</sequence>
<evidence type="ECO:0000313" key="1">
    <source>
        <dbReference type="EMBL" id="KAA3945051.1"/>
    </source>
</evidence>
<dbReference type="SUPFAM" id="SSF63829">
    <property type="entry name" value="Calcium-dependent phosphotriesterase"/>
    <property type="match status" value="1"/>
</dbReference>
<evidence type="ECO:0000313" key="2">
    <source>
        <dbReference type="Proteomes" id="UP000323717"/>
    </source>
</evidence>
<feature type="non-terminal residue" evidence="1">
    <location>
        <position position="215"/>
    </location>
</feature>
<dbReference type="AlphaFoldDB" id="A0A5M5C1I2"/>
<dbReference type="Proteomes" id="UP000323717">
    <property type="component" value="Unassembled WGS sequence"/>
</dbReference>
<proteinExistence type="predicted"/>
<dbReference type="Gene3D" id="2.130.10.10">
    <property type="entry name" value="YVTN repeat-like/Quinoprotein amine dehydrogenase"/>
    <property type="match status" value="1"/>
</dbReference>
<dbReference type="GO" id="GO:0016301">
    <property type="term" value="F:kinase activity"/>
    <property type="evidence" value="ECO:0007669"/>
    <property type="project" value="UniProtKB-KW"/>
</dbReference>
<organism evidence="1 2">
    <name type="scientific">Bacteroides ovatus</name>
    <dbReference type="NCBI Taxonomy" id="28116"/>
    <lineage>
        <taxon>Bacteria</taxon>
        <taxon>Pseudomonadati</taxon>
        <taxon>Bacteroidota</taxon>
        <taxon>Bacteroidia</taxon>
        <taxon>Bacteroidales</taxon>
        <taxon>Bacteroidaceae</taxon>
        <taxon>Bacteroides</taxon>
    </lineage>
</organism>
<keyword evidence="1" id="KW-0418">Kinase</keyword>
<accession>A0A5M5C1I2</accession>
<protein>
    <submittedName>
        <fullName evidence="1">Hybrid sensor histidine kinase/response regulator</fullName>
    </submittedName>
</protein>
<name>A0A5M5C1I2_BACOV</name>
<dbReference type="EMBL" id="VWLE01000335">
    <property type="protein sequence ID" value="KAA3945051.1"/>
    <property type="molecule type" value="Genomic_DNA"/>
</dbReference>
<dbReference type="Pfam" id="PF07494">
    <property type="entry name" value="Reg_prop"/>
    <property type="match status" value="2"/>
</dbReference>
<keyword evidence="1" id="KW-0808">Transferase</keyword>
<comment type="caution">
    <text evidence="1">The sequence shown here is derived from an EMBL/GenBank/DDBJ whole genome shotgun (WGS) entry which is preliminary data.</text>
</comment>
<dbReference type="InterPro" id="IPR011110">
    <property type="entry name" value="Reg_prop"/>
</dbReference>
<reference evidence="1 2" key="1">
    <citation type="journal article" date="2019" name="Nat. Med.">
        <title>A library of human gut bacterial isolates paired with longitudinal multiomics data enables mechanistic microbiome research.</title>
        <authorList>
            <person name="Poyet M."/>
            <person name="Groussin M."/>
            <person name="Gibbons S.M."/>
            <person name="Avila-Pacheco J."/>
            <person name="Jiang X."/>
            <person name="Kearney S.M."/>
            <person name="Perrotta A.R."/>
            <person name="Berdy B."/>
            <person name="Zhao S."/>
            <person name="Lieberman T.D."/>
            <person name="Swanson P.K."/>
            <person name="Smith M."/>
            <person name="Roesemann S."/>
            <person name="Alexander J.E."/>
            <person name="Rich S.A."/>
            <person name="Livny J."/>
            <person name="Vlamakis H."/>
            <person name="Clish C."/>
            <person name="Bullock K."/>
            <person name="Deik A."/>
            <person name="Scott J."/>
            <person name="Pierce K.A."/>
            <person name="Xavier R.J."/>
            <person name="Alm E.J."/>
        </authorList>
    </citation>
    <scope>NUCLEOTIDE SEQUENCE [LARGE SCALE GENOMIC DNA]</scope>
    <source>
        <strain evidence="1 2">BIOML-A163</strain>
    </source>
</reference>
<dbReference type="InterPro" id="IPR015943">
    <property type="entry name" value="WD40/YVTN_repeat-like_dom_sf"/>
</dbReference>